<protein>
    <submittedName>
        <fullName evidence="1">Uncharacterized protein</fullName>
    </submittedName>
</protein>
<dbReference type="EMBL" id="FOKW01000004">
    <property type="protein sequence ID" value="SFC06381.1"/>
    <property type="molecule type" value="Genomic_DNA"/>
</dbReference>
<evidence type="ECO:0000313" key="1">
    <source>
        <dbReference type="EMBL" id="SFC06381.1"/>
    </source>
</evidence>
<dbReference type="OrthoDB" id="275495at2157"/>
<reference evidence="2" key="1">
    <citation type="submission" date="2016-10" db="EMBL/GenBank/DDBJ databases">
        <authorList>
            <person name="Varghese N."/>
            <person name="Submissions S."/>
        </authorList>
    </citation>
    <scope>NUCLEOTIDE SEQUENCE [LARGE SCALE GENOMIC DNA]</scope>
    <source>
        <strain evidence="2">DSM 13078</strain>
    </source>
</reference>
<dbReference type="Pfam" id="PF26508">
    <property type="entry name" value="DUF8170"/>
    <property type="match status" value="1"/>
</dbReference>
<dbReference type="Proteomes" id="UP000199161">
    <property type="component" value="Unassembled WGS sequence"/>
</dbReference>
<organism evidence="1 2">
    <name type="scientific">Natronobacterium haloterrestre</name>
    <name type="common">Halobiforma haloterrestris</name>
    <dbReference type="NCBI Taxonomy" id="148448"/>
    <lineage>
        <taxon>Archaea</taxon>
        <taxon>Methanobacteriati</taxon>
        <taxon>Methanobacteriota</taxon>
        <taxon>Stenosarchaea group</taxon>
        <taxon>Halobacteria</taxon>
        <taxon>Halobacteriales</taxon>
        <taxon>Natrialbaceae</taxon>
        <taxon>Natronobacterium</taxon>
    </lineage>
</organism>
<dbReference type="AlphaFoldDB" id="A0A1I1G4E8"/>
<keyword evidence="2" id="KW-1185">Reference proteome</keyword>
<name>A0A1I1G4E8_NATHA</name>
<gene>
    <name evidence="1" type="ORF">SAMN05444422_10487</name>
</gene>
<evidence type="ECO:0000313" key="2">
    <source>
        <dbReference type="Proteomes" id="UP000199161"/>
    </source>
</evidence>
<proteinExistence type="predicted"/>
<dbReference type="InterPro" id="IPR058483">
    <property type="entry name" value="DUF8170"/>
</dbReference>
<dbReference type="RefSeq" id="WP_089787398.1">
    <property type="nucleotide sequence ID" value="NZ_FOKW01000004.1"/>
</dbReference>
<sequence length="184" mass="21391">MTDESPPVPDDVLTSVTDRLEDEELSLADNEELLTALSDLAPLYERERSYFVLGNYDPEQRRRLELVVDRLERREDTYAFLMSDVRGGWDNGIQKFCLLADMVTHVVGVAEREPSGFLVEQGLLVGSEEYFDKSYVLKRTYPDADEDHPYGWMEDAVFELLEAEDRLYEWRTEDDLLEAVERIP</sequence>
<accession>A0A1I1G4E8</accession>